<evidence type="ECO:0000256" key="2">
    <source>
        <dbReference type="ARBA" id="ARBA00004286"/>
    </source>
</evidence>
<dbReference type="GO" id="GO:0003697">
    <property type="term" value="F:single-stranded DNA binding"/>
    <property type="evidence" value="ECO:0007669"/>
    <property type="project" value="TreeGrafter"/>
</dbReference>
<evidence type="ECO:0000256" key="6">
    <source>
        <dbReference type="ARBA" id="ARBA00022763"/>
    </source>
</evidence>
<keyword evidence="14" id="KW-1185">Reference proteome</keyword>
<dbReference type="InterPro" id="IPR027417">
    <property type="entry name" value="P-loop_NTPase"/>
</dbReference>
<dbReference type="GO" id="GO:0030915">
    <property type="term" value="C:Smc5-Smc6 complex"/>
    <property type="evidence" value="ECO:0007669"/>
    <property type="project" value="TreeGrafter"/>
</dbReference>
<evidence type="ECO:0000256" key="4">
    <source>
        <dbReference type="ARBA" id="ARBA00022454"/>
    </source>
</evidence>
<dbReference type="SUPFAM" id="SSF52540">
    <property type="entry name" value="P-loop containing nucleoside triphosphate hydrolases"/>
    <property type="match status" value="1"/>
</dbReference>
<dbReference type="STRING" id="7398.A0A1B0AH93"/>
<dbReference type="EnsemblMetazoa" id="GPAI045672-RA">
    <property type="protein sequence ID" value="GPAI045672-PA"/>
    <property type="gene ID" value="GPAI045672"/>
</dbReference>
<dbReference type="Gene3D" id="3.40.50.300">
    <property type="entry name" value="P-loop containing nucleotide triphosphate hydrolases"/>
    <property type="match status" value="1"/>
</dbReference>
<keyword evidence="11" id="KW-0539">Nucleus</keyword>
<comment type="similarity">
    <text evidence="3">Belongs to the SMC family. SMC6 subfamily.</text>
</comment>
<dbReference type="GO" id="GO:0005634">
    <property type="term" value="C:nucleus"/>
    <property type="evidence" value="ECO:0007669"/>
    <property type="project" value="UniProtKB-SubCell"/>
</dbReference>
<evidence type="ECO:0000313" key="14">
    <source>
        <dbReference type="Proteomes" id="UP000092445"/>
    </source>
</evidence>
<accession>A0A1B0AH93</accession>
<evidence type="ECO:0000256" key="7">
    <source>
        <dbReference type="ARBA" id="ARBA00022840"/>
    </source>
</evidence>
<evidence type="ECO:0000256" key="8">
    <source>
        <dbReference type="ARBA" id="ARBA00023054"/>
    </source>
</evidence>
<name>A0A1B0AH93_GLOPL</name>
<keyword evidence="9" id="KW-0233">DNA recombination</keyword>
<dbReference type="GO" id="GO:0000724">
    <property type="term" value="P:double-strand break repair via homologous recombination"/>
    <property type="evidence" value="ECO:0007669"/>
    <property type="project" value="TreeGrafter"/>
</dbReference>
<keyword evidence="10" id="KW-0234">DNA repair</keyword>
<sequence>MSYVSVKSLSLSKKRKIRENPTQNVDAGSSAKRSRNTTQSQSERTNISGIEDTRRCDFIKIGETTAKIEITIANDGPQPFDPDEYGDSITIVRTITTSSGYYAIRNSQGRIISKKFDDLQRILLYHNIQADNPVFVLNQDSAREFLKELEPSKNYQLFLKATQIDLITEKLDECLHLHKAHREELANTEKVD</sequence>
<reference evidence="13" key="2">
    <citation type="submission" date="2020-05" db="UniProtKB">
        <authorList>
            <consortium name="EnsemblMetazoa"/>
        </authorList>
    </citation>
    <scope>IDENTIFICATION</scope>
    <source>
        <strain evidence="13">IAEA</strain>
    </source>
</reference>
<organism evidence="13 14">
    <name type="scientific">Glossina pallidipes</name>
    <name type="common">Tsetse fly</name>
    <dbReference type="NCBI Taxonomy" id="7398"/>
    <lineage>
        <taxon>Eukaryota</taxon>
        <taxon>Metazoa</taxon>
        <taxon>Ecdysozoa</taxon>
        <taxon>Arthropoda</taxon>
        <taxon>Hexapoda</taxon>
        <taxon>Insecta</taxon>
        <taxon>Pterygota</taxon>
        <taxon>Neoptera</taxon>
        <taxon>Endopterygota</taxon>
        <taxon>Diptera</taxon>
        <taxon>Brachycera</taxon>
        <taxon>Muscomorpha</taxon>
        <taxon>Hippoboscoidea</taxon>
        <taxon>Glossinidae</taxon>
        <taxon>Glossina</taxon>
    </lineage>
</organism>
<feature type="region of interest" description="Disordered" evidence="12">
    <location>
        <begin position="1"/>
        <end position="49"/>
    </location>
</feature>
<reference evidence="14" key="1">
    <citation type="submission" date="2014-03" db="EMBL/GenBank/DDBJ databases">
        <authorList>
            <person name="Aksoy S."/>
            <person name="Warren W."/>
            <person name="Wilson R.K."/>
        </authorList>
    </citation>
    <scope>NUCLEOTIDE SEQUENCE [LARGE SCALE GENOMIC DNA]</scope>
    <source>
        <strain evidence="14">IAEA</strain>
    </source>
</reference>
<dbReference type="AlphaFoldDB" id="A0A1B0AH93"/>
<evidence type="ECO:0000256" key="12">
    <source>
        <dbReference type="SAM" id="MobiDB-lite"/>
    </source>
</evidence>
<proteinExistence type="inferred from homology"/>
<feature type="compositionally biased region" description="Polar residues" evidence="12">
    <location>
        <begin position="36"/>
        <end position="48"/>
    </location>
</feature>
<evidence type="ECO:0000256" key="9">
    <source>
        <dbReference type="ARBA" id="ARBA00023172"/>
    </source>
</evidence>
<keyword evidence="6" id="KW-0227">DNA damage</keyword>
<dbReference type="VEuPathDB" id="VectorBase:GPAI045672"/>
<keyword evidence="4" id="KW-0158">Chromosome</keyword>
<keyword evidence="5" id="KW-0547">Nucleotide-binding</keyword>
<comment type="subcellular location">
    <subcellularLocation>
        <location evidence="2">Chromosome</location>
    </subcellularLocation>
    <subcellularLocation>
        <location evidence="1">Nucleus</location>
    </subcellularLocation>
</comment>
<protein>
    <submittedName>
        <fullName evidence="13">Structural maintenance of chromosomes protein 6</fullName>
    </submittedName>
</protein>
<evidence type="ECO:0000256" key="11">
    <source>
        <dbReference type="ARBA" id="ARBA00023242"/>
    </source>
</evidence>
<evidence type="ECO:0000256" key="10">
    <source>
        <dbReference type="ARBA" id="ARBA00023204"/>
    </source>
</evidence>
<feature type="compositionally biased region" description="Low complexity" evidence="12">
    <location>
        <begin position="1"/>
        <end position="11"/>
    </location>
</feature>
<dbReference type="GO" id="GO:0035861">
    <property type="term" value="C:site of double-strand break"/>
    <property type="evidence" value="ECO:0007669"/>
    <property type="project" value="TreeGrafter"/>
</dbReference>
<dbReference type="GO" id="GO:0003684">
    <property type="term" value="F:damaged DNA binding"/>
    <property type="evidence" value="ECO:0007669"/>
    <property type="project" value="TreeGrafter"/>
</dbReference>
<dbReference type="Proteomes" id="UP000092445">
    <property type="component" value="Unassembled WGS sequence"/>
</dbReference>
<evidence type="ECO:0000313" key="13">
    <source>
        <dbReference type="EnsemblMetazoa" id="GPAI045672-PA"/>
    </source>
</evidence>
<dbReference type="PANTHER" id="PTHR19306:SF6">
    <property type="entry name" value="STRUCTURAL MAINTENANCE OF CHROMOSOMES PROTEIN 6"/>
    <property type="match status" value="1"/>
</dbReference>
<evidence type="ECO:0000256" key="3">
    <source>
        <dbReference type="ARBA" id="ARBA00006793"/>
    </source>
</evidence>
<dbReference type="PANTHER" id="PTHR19306">
    <property type="entry name" value="STRUCTURAL MAINTENANCE OF CHROMOSOMES 5,6 SMC5, SMC6"/>
    <property type="match status" value="1"/>
</dbReference>
<evidence type="ECO:0000256" key="1">
    <source>
        <dbReference type="ARBA" id="ARBA00004123"/>
    </source>
</evidence>
<dbReference type="GO" id="GO:0005524">
    <property type="term" value="F:ATP binding"/>
    <property type="evidence" value="ECO:0007669"/>
    <property type="project" value="UniProtKB-KW"/>
</dbReference>
<keyword evidence="8" id="KW-0175">Coiled coil</keyword>
<keyword evidence="7" id="KW-0067">ATP-binding</keyword>
<evidence type="ECO:0000256" key="5">
    <source>
        <dbReference type="ARBA" id="ARBA00022741"/>
    </source>
</evidence>